<proteinExistence type="predicted"/>
<feature type="chain" id="PRO_5046668940" description="Lipoprotein" evidence="1">
    <location>
        <begin position="22"/>
        <end position="282"/>
    </location>
</feature>
<feature type="signal peptide" evidence="1">
    <location>
        <begin position="1"/>
        <end position="21"/>
    </location>
</feature>
<sequence>MKNRVIAFLSILMVSSTFLISCQDDDNDPQVPTTQVTTSKQFEEVEAANTEITTTVETVFGSESGFLPATGKFANKMPDCATITSEVIDSTRTIVIDFGDGCEVNGETISGSIRMSFAIELDGENKALISYSLENFVYNDITVSGSATTTFTFNNNMTDGSYSSNYATTSDFTFAWADGMTATSQTNFSNETFFNINPDNPEEFEYYSLNSGSSSTTFSNGDIYSVEITTPLRNERGCAYIVSGAIVTNENSETTTLDFGDGECDNIAIQTDGDGNETTIEL</sequence>
<keyword evidence="1" id="KW-0732">Signal</keyword>
<dbReference type="RefSeq" id="WP_324178680.1">
    <property type="nucleotide sequence ID" value="NZ_BAABAW010000003.1"/>
</dbReference>
<dbReference type="PROSITE" id="PS51257">
    <property type="entry name" value="PROKAR_LIPOPROTEIN"/>
    <property type="match status" value="1"/>
</dbReference>
<evidence type="ECO:0000256" key="1">
    <source>
        <dbReference type="SAM" id="SignalP"/>
    </source>
</evidence>
<dbReference type="EMBL" id="JAYKLX010000002">
    <property type="protein sequence ID" value="MEB3344639.1"/>
    <property type="molecule type" value="Genomic_DNA"/>
</dbReference>
<evidence type="ECO:0000313" key="3">
    <source>
        <dbReference type="Proteomes" id="UP001327027"/>
    </source>
</evidence>
<keyword evidence="3" id="KW-1185">Reference proteome</keyword>
<organism evidence="2 3">
    <name type="scientific">Aquimarina gracilis</name>
    <dbReference type="NCBI Taxonomy" id="874422"/>
    <lineage>
        <taxon>Bacteria</taxon>
        <taxon>Pseudomonadati</taxon>
        <taxon>Bacteroidota</taxon>
        <taxon>Flavobacteriia</taxon>
        <taxon>Flavobacteriales</taxon>
        <taxon>Flavobacteriaceae</taxon>
        <taxon>Aquimarina</taxon>
    </lineage>
</organism>
<gene>
    <name evidence="2" type="ORF">U6A24_04155</name>
</gene>
<comment type="caution">
    <text evidence="2">The sequence shown here is derived from an EMBL/GenBank/DDBJ whole genome shotgun (WGS) entry which is preliminary data.</text>
</comment>
<reference evidence="2 3" key="1">
    <citation type="journal article" date="2013" name="Int. J. Syst. Evol. Microbiol.">
        <title>Aquimarina gracilis sp. nov., isolated from the gut microflora of a mussel, Mytilus coruscus, and emended description of Aquimarina spongiae.</title>
        <authorList>
            <person name="Park S.C."/>
            <person name="Choe H.N."/>
            <person name="Baik K.S."/>
            <person name="Seong C.N."/>
        </authorList>
    </citation>
    <scope>NUCLEOTIDE SEQUENCE [LARGE SCALE GENOMIC DNA]</scope>
    <source>
        <strain evidence="2 3">PSC32</strain>
    </source>
</reference>
<dbReference type="Proteomes" id="UP001327027">
    <property type="component" value="Unassembled WGS sequence"/>
</dbReference>
<evidence type="ECO:0008006" key="4">
    <source>
        <dbReference type="Google" id="ProtNLM"/>
    </source>
</evidence>
<accession>A0ABU5ZRF8</accession>
<evidence type="ECO:0000313" key="2">
    <source>
        <dbReference type="EMBL" id="MEB3344639.1"/>
    </source>
</evidence>
<name>A0ABU5ZRF8_9FLAO</name>
<protein>
    <recommendedName>
        <fullName evidence="4">Lipoprotein</fullName>
    </recommendedName>
</protein>